<dbReference type="Proteomes" id="UP000031938">
    <property type="component" value="Unassembled WGS sequence"/>
</dbReference>
<dbReference type="InterPro" id="IPR029058">
    <property type="entry name" value="AB_hydrolase_fold"/>
</dbReference>
<dbReference type="OrthoDB" id="5513277at2"/>
<accession>A0A0C2VHE7</accession>
<sequence>MAGPEDGAPLILFHGFRFGAIMWYLKAAKLNADFQFFAIDNLGEFNKSTSSKSFVENNNSWQ</sequence>
<dbReference type="SUPFAM" id="SSF53474">
    <property type="entry name" value="alpha/beta-Hydrolases"/>
    <property type="match status" value="1"/>
</dbReference>
<dbReference type="PATRIC" id="fig|889306.3.peg.1756"/>
<comment type="caution">
    <text evidence="1">The sequence shown here is derived from an EMBL/GenBank/DDBJ whole genome shotgun (WGS) entry which is preliminary data.</text>
</comment>
<dbReference type="RefSeq" id="WP_041087923.1">
    <property type="nucleotide sequence ID" value="NZ_JXRP01000013.1"/>
</dbReference>
<protein>
    <recommendedName>
        <fullName evidence="3">Alpha/beta hydrolase</fullName>
    </recommendedName>
</protein>
<reference evidence="1 2" key="1">
    <citation type="submission" date="2015-01" db="EMBL/GenBank/DDBJ databases">
        <title>Genome sequencing of Jeotgalibacillus soli.</title>
        <authorList>
            <person name="Goh K.M."/>
            <person name="Chan K.-G."/>
            <person name="Yaakop A.S."/>
            <person name="Ee R."/>
            <person name="Gan H.M."/>
            <person name="Chan C.S."/>
        </authorList>
    </citation>
    <scope>NUCLEOTIDE SEQUENCE [LARGE SCALE GENOMIC DNA]</scope>
    <source>
        <strain evidence="1 2">P9</strain>
    </source>
</reference>
<dbReference type="Gene3D" id="3.40.50.1820">
    <property type="entry name" value="alpha/beta hydrolase"/>
    <property type="match status" value="1"/>
</dbReference>
<gene>
    <name evidence="1" type="ORF">KP78_17440</name>
</gene>
<organism evidence="1 2">
    <name type="scientific">Jeotgalibacillus soli</name>
    <dbReference type="NCBI Taxonomy" id="889306"/>
    <lineage>
        <taxon>Bacteria</taxon>
        <taxon>Bacillati</taxon>
        <taxon>Bacillota</taxon>
        <taxon>Bacilli</taxon>
        <taxon>Bacillales</taxon>
        <taxon>Caryophanaceae</taxon>
        <taxon>Jeotgalibacillus</taxon>
    </lineage>
</organism>
<proteinExistence type="predicted"/>
<keyword evidence="2" id="KW-1185">Reference proteome</keyword>
<evidence type="ECO:0000313" key="1">
    <source>
        <dbReference type="EMBL" id="KIL48297.1"/>
    </source>
</evidence>
<evidence type="ECO:0000313" key="2">
    <source>
        <dbReference type="Proteomes" id="UP000031938"/>
    </source>
</evidence>
<dbReference type="AlphaFoldDB" id="A0A0C2VHE7"/>
<dbReference type="EMBL" id="JXRP01000013">
    <property type="protein sequence ID" value="KIL48297.1"/>
    <property type="molecule type" value="Genomic_DNA"/>
</dbReference>
<dbReference type="STRING" id="889306.KP78_17440"/>
<name>A0A0C2VHE7_9BACL</name>
<evidence type="ECO:0008006" key="3">
    <source>
        <dbReference type="Google" id="ProtNLM"/>
    </source>
</evidence>